<dbReference type="Proteomes" id="UP000827872">
    <property type="component" value="Linkage Group LG01"/>
</dbReference>
<gene>
    <name evidence="1" type="ORF">K3G42_033745</name>
</gene>
<reference evidence="1" key="1">
    <citation type="submission" date="2021-08" db="EMBL/GenBank/DDBJ databases">
        <title>The first chromosome-level gecko genome reveals the dynamic sex chromosomes of Neotropical dwarf geckos (Sphaerodactylidae: Sphaerodactylus).</title>
        <authorList>
            <person name="Pinto B.J."/>
            <person name="Keating S.E."/>
            <person name="Gamble T."/>
        </authorList>
    </citation>
    <scope>NUCLEOTIDE SEQUENCE</scope>
    <source>
        <strain evidence="1">TG3544</strain>
    </source>
</reference>
<comment type="caution">
    <text evidence="1">The sequence shown here is derived from an EMBL/GenBank/DDBJ whole genome shotgun (WGS) entry which is preliminary data.</text>
</comment>
<accession>A0ACB8GEP5</accession>
<protein>
    <submittedName>
        <fullName evidence="1">Uncharacterized protein</fullName>
    </submittedName>
</protein>
<evidence type="ECO:0000313" key="2">
    <source>
        <dbReference type="Proteomes" id="UP000827872"/>
    </source>
</evidence>
<keyword evidence="2" id="KW-1185">Reference proteome</keyword>
<proteinExistence type="predicted"/>
<sequence>MRCESKSNSNNVTWTFGDSPISNGSRHSITSAHSDGKSISVLKIRHILPNDSGDYSCAFPERDTSIPTMHIAKGNISVSLIQIVKSEDIVMVCNGERRELSCCVDMEMSFFDVHWKPNGAINISGTNYSTSNCTQYLLQANESQCPADKSGTTTTYTCELSTADGSRQSEHIYVKYLRKARVTLVSSANGQVSQGDQFSMRCRSDVSNYDKVSWEIQNGNPVPDINSRWFSTTKTPNGAESVLDVPRATQNWTGTYTCTFFQGPLNSSAYLAMKVIPLPLQQNIVRDPLEATIPCPGTQVLKCCVASDQMENYTVTFTVGNRPSTIQSEKRTEGNFVCYVGTLQFNSCDQTEPAFNALCEFTNQIGGRVQSLPMRLKLVPKKTITCNSSDIGVGETGAVVVKPCLGTNSTVRGNLTYRCDHIWVLGRNSCLSVPVNDLLLNAENFFIHNRYCHQQSSGRELSPNGGSQLLNSGLFILLFGILWDRKVREALVNKYSLTRWSSQSSKSSQGLSAPMLSISSPFSKAFNNLFGKAGKYQVSSTESPSLSSENTSKAYSLLT</sequence>
<dbReference type="EMBL" id="CM037614">
    <property type="protein sequence ID" value="KAH8018166.1"/>
    <property type="molecule type" value="Genomic_DNA"/>
</dbReference>
<name>A0ACB8GEP5_9SAUR</name>
<evidence type="ECO:0000313" key="1">
    <source>
        <dbReference type="EMBL" id="KAH8018166.1"/>
    </source>
</evidence>
<organism evidence="1 2">
    <name type="scientific">Sphaerodactylus townsendi</name>
    <dbReference type="NCBI Taxonomy" id="933632"/>
    <lineage>
        <taxon>Eukaryota</taxon>
        <taxon>Metazoa</taxon>
        <taxon>Chordata</taxon>
        <taxon>Craniata</taxon>
        <taxon>Vertebrata</taxon>
        <taxon>Euteleostomi</taxon>
        <taxon>Lepidosauria</taxon>
        <taxon>Squamata</taxon>
        <taxon>Bifurcata</taxon>
        <taxon>Gekkota</taxon>
        <taxon>Sphaerodactylidae</taxon>
        <taxon>Sphaerodactylus</taxon>
    </lineage>
</organism>